<dbReference type="AlphaFoldDB" id="A0A919R7E0"/>
<dbReference type="EMBL" id="BOOU01000049">
    <property type="protein sequence ID" value="GII78547.1"/>
    <property type="molecule type" value="Genomic_DNA"/>
</dbReference>
<feature type="domain" description="AMP-binding enzyme C-terminal" evidence="4">
    <location>
        <begin position="419"/>
        <end position="494"/>
    </location>
</feature>
<comment type="similarity">
    <text evidence="1">Belongs to the ATP-dependent AMP-binding enzyme family.</text>
</comment>
<dbReference type="InterPro" id="IPR020845">
    <property type="entry name" value="AMP-binding_CS"/>
</dbReference>
<feature type="domain" description="AMP-dependent synthetase/ligase" evidence="3">
    <location>
        <begin position="17"/>
        <end position="369"/>
    </location>
</feature>
<keyword evidence="6" id="KW-1185">Reference proteome</keyword>
<organism evidence="5 6">
    <name type="scientific">Sphaerisporangium rufum</name>
    <dbReference type="NCBI Taxonomy" id="1381558"/>
    <lineage>
        <taxon>Bacteria</taxon>
        <taxon>Bacillati</taxon>
        <taxon>Actinomycetota</taxon>
        <taxon>Actinomycetes</taxon>
        <taxon>Streptosporangiales</taxon>
        <taxon>Streptosporangiaceae</taxon>
        <taxon>Sphaerisporangium</taxon>
    </lineage>
</organism>
<keyword evidence="2" id="KW-0436">Ligase</keyword>
<dbReference type="InterPro" id="IPR025110">
    <property type="entry name" value="AMP-bd_C"/>
</dbReference>
<reference evidence="5" key="1">
    <citation type="submission" date="2021-01" db="EMBL/GenBank/DDBJ databases">
        <title>Whole genome shotgun sequence of Sphaerisporangium rufum NBRC 109079.</title>
        <authorList>
            <person name="Komaki H."/>
            <person name="Tamura T."/>
        </authorList>
    </citation>
    <scope>NUCLEOTIDE SEQUENCE</scope>
    <source>
        <strain evidence="5">NBRC 109079</strain>
    </source>
</reference>
<dbReference type="InterPro" id="IPR000873">
    <property type="entry name" value="AMP-dep_synth/lig_dom"/>
</dbReference>
<dbReference type="Proteomes" id="UP000655287">
    <property type="component" value="Unassembled WGS sequence"/>
</dbReference>
<protein>
    <submittedName>
        <fullName evidence="5">Fatty-acyl-CoA synthase</fullName>
    </submittedName>
</protein>
<evidence type="ECO:0000259" key="4">
    <source>
        <dbReference type="Pfam" id="PF13193"/>
    </source>
</evidence>
<dbReference type="Gene3D" id="3.30.300.30">
    <property type="match status" value="1"/>
</dbReference>
<comment type="caution">
    <text evidence="5">The sequence shown here is derived from an EMBL/GenBank/DDBJ whole genome shotgun (WGS) entry which is preliminary data.</text>
</comment>
<name>A0A919R7E0_9ACTN</name>
<sequence>MTAINFGRVVDLQRVRRAAEPAIVGESGVWTYERLADSVHAVAAFLADRGVGRGDRVAVLGLNSAEYVCAVLAVYRIGGVAVPLNYRLRREELDFLVRDSGAVAVLCESEFLPVMAEICAPLRLRASVVLDGAGPPGWPSFGEVLAGHAGLVTPLAEVGFDDPQRIMYTSGTTSRPKGVIITHGMAALNVTAQTTELGLSSADRVLISSPLYHVAAWDAPGVGVLFNGGTLVVMRRFDAPAALRLIEEHRVTGGIFVQAILHGLRAAADGSRDLSSLRWIIFGAAAGELYREVRQMLPGTRLVQAYGMTEACSAIAYMDAAHEVPKAGSVGTAVPFVEYRVVDAAGVDVPPGGAGEVVLRGPKVTPGYWGDAELTAEAWRGGWFHTGDVGSVDGDGFLSITDRLKDMIRSGGENVASQEIERVLYTHPLVSEAAVIGVPDPRWQEVPKAYVVLKAGAELSAEELIAYCRGRLASFKTPKSVDFVAELPRNPSGKVLKRVLRSRSFGDPVSAG</sequence>
<dbReference type="Gene3D" id="3.40.50.12780">
    <property type="entry name" value="N-terminal domain of ligase-like"/>
    <property type="match status" value="1"/>
</dbReference>
<dbReference type="Pfam" id="PF13193">
    <property type="entry name" value="AMP-binding_C"/>
    <property type="match status" value="1"/>
</dbReference>
<dbReference type="PANTHER" id="PTHR43767:SF1">
    <property type="entry name" value="NONRIBOSOMAL PEPTIDE SYNTHASE PES1 (EUROFUNG)-RELATED"/>
    <property type="match status" value="1"/>
</dbReference>
<dbReference type="NCBIfam" id="NF004837">
    <property type="entry name" value="PRK06187.1"/>
    <property type="match status" value="1"/>
</dbReference>
<accession>A0A919R7E0</accession>
<evidence type="ECO:0000256" key="2">
    <source>
        <dbReference type="ARBA" id="ARBA00022598"/>
    </source>
</evidence>
<proteinExistence type="inferred from homology"/>
<evidence type="ECO:0000259" key="3">
    <source>
        <dbReference type="Pfam" id="PF00501"/>
    </source>
</evidence>
<dbReference type="GO" id="GO:0016878">
    <property type="term" value="F:acid-thiol ligase activity"/>
    <property type="evidence" value="ECO:0007669"/>
    <property type="project" value="UniProtKB-ARBA"/>
</dbReference>
<gene>
    <name evidence="5" type="ORF">Sru01_35290</name>
</gene>
<dbReference type="FunFam" id="3.30.300.30:FF:000008">
    <property type="entry name" value="2,3-dihydroxybenzoate-AMP ligase"/>
    <property type="match status" value="1"/>
</dbReference>
<dbReference type="PANTHER" id="PTHR43767">
    <property type="entry name" value="LONG-CHAIN-FATTY-ACID--COA LIGASE"/>
    <property type="match status" value="1"/>
</dbReference>
<dbReference type="InterPro" id="IPR045851">
    <property type="entry name" value="AMP-bd_C_sf"/>
</dbReference>
<dbReference type="PROSITE" id="PS00455">
    <property type="entry name" value="AMP_BINDING"/>
    <property type="match status" value="1"/>
</dbReference>
<dbReference type="InterPro" id="IPR042099">
    <property type="entry name" value="ANL_N_sf"/>
</dbReference>
<dbReference type="SUPFAM" id="SSF56801">
    <property type="entry name" value="Acetyl-CoA synthetase-like"/>
    <property type="match status" value="1"/>
</dbReference>
<dbReference type="Pfam" id="PF00501">
    <property type="entry name" value="AMP-binding"/>
    <property type="match status" value="1"/>
</dbReference>
<dbReference type="InterPro" id="IPR050237">
    <property type="entry name" value="ATP-dep_AMP-bd_enzyme"/>
</dbReference>
<dbReference type="RefSeq" id="WP_203986583.1">
    <property type="nucleotide sequence ID" value="NZ_BOOU01000049.1"/>
</dbReference>
<evidence type="ECO:0000313" key="5">
    <source>
        <dbReference type="EMBL" id="GII78547.1"/>
    </source>
</evidence>
<evidence type="ECO:0000256" key="1">
    <source>
        <dbReference type="ARBA" id="ARBA00006432"/>
    </source>
</evidence>
<evidence type="ECO:0000313" key="6">
    <source>
        <dbReference type="Proteomes" id="UP000655287"/>
    </source>
</evidence>